<dbReference type="PANTHER" id="PTHR42788">
    <property type="entry name" value="TAURINE IMPORT ATP-BINDING PROTEIN-RELATED"/>
    <property type="match status" value="1"/>
</dbReference>
<dbReference type="eggNOG" id="COG1116">
    <property type="taxonomic scope" value="Bacteria"/>
</dbReference>
<dbReference type="Pfam" id="PF00005">
    <property type="entry name" value="ABC_tran"/>
    <property type="match status" value="1"/>
</dbReference>
<evidence type="ECO:0000256" key="3">
    <source>
        <dbReference type="ARBA" id="ARBA00022840"/>
    </source>
</evidence>
<dbReference type="KEGG" id="sfu:Sfum_1643"/>
<keyword evidence="6" id="KW-1185">Reference proteome</keyword>
<protein>
    <submittedName>
        <fullName evidence="5">ABC transporter related</fullName>
    </submittedName>
</protein>
<dbReference type="CDD" id="cd03293">
    <property type="entry name" value="ABC_NrtD_SsuB_transporters"/>
    <property type="match status" value="1"/>
</dbReference>
<dbReference type="InterPro" id="IPR003439">
    <property type="entry name" value="ABC_transporter-like_ATP-bd"/>
</dbReference>
<dbReference type="InterPro" id="IPR027417">
    <property type="entry name" value="P-loop_NTPase"/>
</dbReference>
<dbReference type="OrthoDB" id="9809450at2"/>
<gene>
    <name evidence="5" type="ordered locus">Sfum_1643</name>
</gene>
<dbReference type="EMBL" id="CP000478">
    <property type="protein sequence ID" value="ABK17330.1"/>
    <property type="molecule type" value="Genomic_DNA"/>
</dbReference>
<dbReference type="GO" id="GO:0016887">
    <property type="term" value="F:ATP hydrolysis activity"/>
    <property type="evidence" value="ECO:0007669"/>
    <property type="project" value="InterPro"/>
</dbReference>
<evidence type="ECO:0000256" key="2">
    <source>
        <dbReference type="ARBA" id="ARBA00022741"/>
    </source>
</evidence>
<evidence type="ECO:0000256" key="1">
    <source>
        <dbReference type="ARBA" id="ARBA00022448"/>
    </source>
</evidence>
<dbReference type="InterPro" id="IPR003593">
    <property type="entry name" value="AAA+_ATPase"/>
</dbReference>
<feature type="domain" description="ABC transporter" evidence="4">
    <location>
        <begin position="26"/>
        <end position="254"/>
    </location>
</feature>
<evidence type="ECO:0000313" key="6">
    <source>
        <dbReference type="Proteomes" id="UP000001784"/>
    </source>
</evidence>
<dbReference type="InterPro" id="IPR017871">
    <property type="entry name" value="ABC_transporter-like_CS"/>
</dbReference>
<dbReference type="InterPro" id="IPR050166">
    <property type="entry name" value="ABC_transporter_ATP-bind"/>
</dbReference>
<keyword evidence="2" id="KW-0547">Nucleotide-binding</keyword>
<dbReference type="STRING" id="335543.Sfum_1643"/>
<dbReference type="SUPFAM" id="SSF52540">
    <property type="entry name" value="P-loop containing nucleoside triphosphate hydrolases"/>
    <property type="match status" value="1"/>
</dbReference>
<name>A0LIS8_SYNFM</name>
<sequence length="270" mass="30201">MSKSKIKIDRVTVEYGNNVKRSWFGLRKTQPSPCEVGGRVVLKDISLEIQHGEFVSILGHSGCGKSTLLKIIAGFSTPSTGKVWIDGEEVVGPRPDHVFVFQEGALFPWLTIGENVAMALRSVKDARERQSKAQEYLALVALEGVENYYPYMLSGGMKQRAEIARALAAQPDILLMDEPFSGLDHLTRLHLREEMLYLHIMLKDTTILFVTHDIDEALQLSNRLIILSEPPAQVKCVRSIKVPHPRNLASEDLSDLRANIYHHLGVHTAI</sequence>
<dbReference type="PROSITE" id="PS50893">
    <property type="entry name" value="ABC_TRANSPORTER_2"/>
    <property type="match status" value="1"/>
</dbReference>
<organism evidence="5 6">
    <name type="scientific">Syntrophobacter fumaroxidans (strain DSM 10017 / MPOB)</name>
    <dbReference type="NCBI Taxonomy" id="335543"/>
    <lineage>
        <taxon>Bacteria</taxon>
        <taxon>Pseudomonadati</taxon>
        <taxon>Thermodesulfobacteriota</taxon>
        <taxon>Syntrophobacteria</taxon>
        <taxon>Syntrophobacterales</taxon>
        <taxon>Syntrophobacteraceae</taxon>
        <taxon>Syntrophobacter</taxon>
    </lineage>
</organism>
<dbReference type="Proteomes" id="UP000001784">
    <property type="component" value="Chromosome"/>
</dbReference>
<dbReference type="PANTHER" id="PTHR42788:SF13">
    <property type="entry name" value="ALIPHATIC SULFONATES IMPORT ATP-BINDING PROTEIN SSUB"/>
    <property type="match status" value="1"/>
</dbReference>
<proteinExistence type="predicted"/>
<dbReference type="RefSeq" id="WP_011698500.1">
    <property type="nucleotide sequence ID" value="NC_008554.1"/>
</dbReference>
<keyword evidence="3" id="KW-0067">ATP-binding</keyword>
<dbReference type="GO" id="GO:0005524">
    <property type="term" value="F:ATP binding"/>
    <property type="evidence" value="ECO:0007669"/>
    <property type="project" value="UniProtKB-KW"/>
</dbReference>
<evidence type="ECO:0000313" key="5">
    <source>
        <dbReference type="EMBL" id="ABK17330.1"/>
    </source>
</evidence>
<dbReference type="AlphaFoldDB" id="A0LIS8"/>
<dbReference type="PROSITE" id="PS00211">
    <property type="entry name" value="ABC_TRANSPORTER_1"/>
    <property type="match status" value="1"/>
</dbReference>
<evidence type="ECO:0000259" key="4">
    <source>
        <dbReference type="PROSITE" id="PS50893"/>
    </source>
</evidence>
<dbReference type="SMART" id="SM00382">
    <property type="entry name" value="AAA"/>
    <property type="match status" value="1"/>
</dbReference>
<dbReference type="Gene3D" id="3.40.50.300">
    <property type="entry name" value="P-loop containing nucleotide triphosphate hydrolases"/>
    <property type="match status" value="1"/>
</dbReference>
<accession>A0LIS8</accession>
<dbReference type="InParanoid" id="A0LIS8"/>
<reference evidence="5 6" key="1">
    <citation type="submission" date="2006-10" db="EMBL/GenBank/DDBJ databases">
        <title>Complete sequence of Syntrophobacter fumaroxidans MPOB.</title>
        <authorList>
            <consortium name="US DOE Joint Genome Institute"/>
            <person name="Copeland A."/>
            <person name="Lucas S."/>
            <person name="Lapidus A."/>
            <person name="Barry K."/>
            <person name="Detter J.C."/>
            <person name="Glavina del Rio T."/>
            <person name="Hammon N."/>
            <person name="Israni S."/>
            <person name="Pitluck S."/>
            <person name="Goltsman E.G."/>
            <person name="Martinez M."/>
            <person name="Schmutz J."/>
            <person name="Larimer F."/>
            <person name="Land M."/>
            <person name="Hauser L."/>
            <person name="Kyrpides N."/>
            <person name="Kim E."/>
            <person name="Boone D.R."/>
            <person name="Brockman F."/>
            <person name="Culley D."/>
            <person name="Ferry J."/>
            <person name="Gunsalus R."/>
            <person name="McInerney M.J."/>
            <person name="Morrison M."/>
            <person name="Plugge C."/>
            <person name="Rohlin L."/>
            <person name="Scholten J."/>
            <person name="Sieber J."/>
            <person name="Stams A.J.M."/>
            <person name="Worm P."/>
            <person name="Henstra A.M."/>
            <person name="Richardson P."/>
        </authorList>
    </citation>
    <scope>NUCLEOTIDE SEQUENCE [LARGE SCALE GENOMIC DNA]</scope>
    <source>
        <strain evidence="6">DSM 10017 / MPOB</strain>
    </source>
</reference>
<dbReference type="HOGENOM" id="CLU_000604_1_22_7"/>
<keyword evidence="1" id="KW-0813">Transport</keyword>